<name>A0ACC0U2Z9_9AGAM</name>
<organism evidence="1 2">
    <name type="scientific">Russula earlei</name>
    <dbReference type="NCBI Taxonomy" id="71964"/>
    <lineage>
        <taxon>Eukaryota</taxon>
        <taxon>Fungi</taxon>
        <taxon>Dikarya</taxon>
        <taxon>Basidiomycota</taxon>
        <taxon>Agaricomycotina</taxon>
        <taxon>Agaricomycetes</taxon>
        <taxon>Russulales</taxon>
        <taxon>Russulaceae</taxon>
        <taxon>Russula</taxon>
    </lineage>
</organism>
<sequence>MRLPPVFAIFCLAVGIGPSFALPTSFTRDEYSKSKDGGPPEKQKQPRHLRDTLRNFRTKKDPVQESLYGRVGILPPGVTIGKSRGVHDD</sequence>
<protein>
    <submittedName>
        <fullName evidence="1">Uncharacterized protein</fullName>
    </submittedName>
</protein>
<evidence type="ECO:0000313" key="1">
    <source>
        <dbReference type="EMBL" id="KAI9458780.1"/>
    </source>
</evidence>
<keyword evidence="2" id="KW-1185">Reference proteome</keyword>
<dbReference type="EMBL" id="JAGFNK010000206">
    <property type="protein sequence ID" value="KAI9458780.1"/>
    <property type="molecule type" value="Genomic_DNA"/>
</dbReference>
<dbReference type="Proteomes" id="UP001207468">
    <property type="component" value="Unassembled WGS sequence"/>
</dbReference>
<reference evidence="1" key="1">
    <citation type="submission" date="2021-03" db="EMBL/GenBank/DDBJ databases">
        <title>Evolutionary priming and transition to the ectomycorrhizal habit in an iconic lineage of mushroom-forming fungi: is preadaptation a requirement?</title>
        <authorList>
            <consortium name="DOE Joint Genome Institute"/>
            <person name="Looney B.P."/>
            <person name="Miyauchi S."/>
            <person name="Morin E."/>
            <person name="Drula E."/>
            <person name="Courty P.E."/>
            <person name="Chicoki N."/>
            <person name="Fauchery L."/>
            <person name="Kohler A."/>
            <person name="Kuo A."/>
            <person name="LaButti K."/>
            <person name="Pangilinan J."/>
            <person name="Lipzen A."/>
            <person name="Riley R."/>
            <person name="Andreopoulos W."/>
            <person name="He G."/>
            <person name="Johnson J."/>
            <person name="Barry K.W."/>
            <person name="Grigoriev I.V."/>
            <person name="Nagy L."/>
            <person name="Hibbett D."/>
            <person name="Henrissat B."/>
            <person name="Matheny P.B."/>
            <person name="Labbe J."/>
            <person name="Martin A.F."/>
        </authorList>
    </citation>
    <scope>NUCLEOTIDE SEQUENCE</scope>
    <source>
        <strain evidence="1">BPL698</strain>
    </source>
</reference>
<proteinExistence type="predicted"/>
<accession>A0ACC0U2Z9</accession>
<evidence type="ECO:0000313" key="2">
    <source>
        <dbReference type="Proteomes" id="UP001207468"/>
    </source>
</evidence>
<comment type="caution">
    <text evidence="1">The sequence shown here is derived from an EMBL/GenBank/DDBJ whole genome shotgun (WGS) entry which is preliminary data.</text>
</comment>
<gene>
    <name evidence="1" type="ORF">F5148DRAFT_1220024</name>
</gene>